<comment type="similarity">
    <text evidence="1">Belongs to the glycosyltransferase 2 family.</text>
</comment>
<dbReference type="PANTHER" id="PTHR43685">
    <property type="entry name" value="GLYCOSYLTRANSFERASE"/>
    <property type="match status" value="1"/>
</dbReference>
<dbReference type="SUPFAM" id="SSF53448">
    <property type="entry name" value="Nucleotide-diphospho-sugar transferases"/>
    <property type="match status" value="1"/>
</dbReference>
<evidence type="ECO:0000313" key="6">
    <source>
        <dbReference type="EMBL" id="RFC55962.1"/>
    </source>
</evidence>
<evidence type="ECO:0000256" key="3">
    <source>
        <dbReference type="ARBA" id="ARBA00022679"/>
    </source>
</evidence>
<keyword evidence="2" id="KW-0328">Glycosyltransferase</keyword>
<keyword evidence="4" id="KW-0472">Membrane</keyword>
<sequence>MVNNTKFMSNLRTTRTVILIPHYNNLIGLEKSIKSVYHSKGIDILIVDDGSSPSQVPDLLKLQKIAAKNTTIKIVFSKENKGIATALNIGLDIILDLDQYEFIARLDCGDTCVANRFFLQEKYLDQNSKTALVGSWARWIDQESKNELFKFKPPIHHKKIKRMMSVRCNFIHPAVMYRTSVVKEIGKYPDNYEDAEDYAYFFNISKNYETANIPKFLTNVDYNTKGISVENRKSQNRSKLKIIRNFGKTDIFQIYGVFYNLALLIVPAKFVFSLKKKVFS</sequence>
<dbReference type="EMBL" id="QURB01000001">
    <property type="protein sequence ID" value="RFC55962.1"/>
    <property type="molecule type" value="Genomic_DNA"/>
</dbReference>
<feature type="transmembrane region" description="Helical" evidence="4">
    <location>
        <begin position="252"/>
        <end position="272"/>
    </location>
</feature>
<dbReference type="InterPro" id="IPR050834">
    <property type="entry name" value="Glycosyltransf_2"/>
</dbReference>
<dbReference type="InterPro" id="IPR001173">
    <property type="entry name" value="Glyco_trans_2-like"/>
</dbReference>
<comment type="caution">
    <text evidence="6">The sequence shown here is derived from an EMBL/GenBank/DDBJ whole genome shotgun (WGS) entry which is preliminary data.</text>
</comment>
<gene>
    <name evidence="6" type="ORF">DXU93_03220</name>
</gene>
<dbReference type="GO" id="GO:0016757">
    <property type="term" value="F:glycosyltransferase activity"/>
    <property type="evidence" value="ECO:0007669"/>
    <property type="project" value="UniProtKB-KW"/>
</dbReference>
<reference evidence="6 7" key="1">
    <citation type="submission" date="2018-08" db="EMBL/GenBank/DDBJ databases">
        <title>The draft genome squence of Brumimicrobium sp. N62.</title>
        <authorList>
            <person name="Du Z.-J."/>
            <person name="Luo H.-R."/>
        </authorList>
    </citation>
    <scope>NUCLEOTIDE SEQUENCE [LARGE SCALE GENOMIC DNA]</scope>
    <source>
        <strain evidence="6 7">N62</strain>
    </source>
</reference>
<keyword evidence="3 6" id="KW-0808">Transferase</keyword>
<dbReference type="Proteomes" id="UP000257127">
    <property type="component" value="Unassembled WGS sequence"/>
</dbReference>
<evidence type="ECO:0000256" key="2">
    <source>
        <dbReference type="ARBA" id="ARBA00022676"/>
    </source>
</evidence>
<evidence type="ECO:0000259" key="5">
    <source>
        <dbReference type="Pfam" id="PF00535"/>
    </source>
</evidence>
<proteinExistence type="inferred from homology"/>
<accession>A0A3E1F2B8</accession>
<organism evidence="6 7">
    <name type="scientific">Brumimicrobium aurantiacum</name>
    <dbReference type="NCBI Taxonomy" id="1737063"/>
    <lineage>
        <taxon>Bacteria</taxon>
        <taxon>Pseudomonadati</taxon>
        <taxon>Bacteroidota</taxon>
        <taxon>Flavobacteriia</taxon>
        <taxon>Flavobacteriales</taxon>
        <taxon>Crocinitomicaceae</taxon>
        <taxon>Brumimicrobium</taxon>
    </lineage>
</organism>
<keyword evidence="7" id="KW-1185">Reference proteome</keyword>
<evidence type="ECO:0000313" key="7">
    <source>
        <dbReference type="Proteomes" id="UP000257127"/>
    </source>
</evidence>
<dbReference type="Gene3D" id="3.90.550.10">
    <property type="entry name" value="Spore Coat Polysaccharide Biosynthesis Protein SpsA, Chain A"/>
    <property type="match status" value="1"/>
</dbReference>
<protein>
    <submittedName>
        <fullName evidence="6">Glycosyltransferase</fullName>
    </submittedName>
</protein>
<dbReference type="PANTHER" id="PTHR43685:SF5">
    <property type="entry name" value="GLYCOSYLTRANSFERASE EPSE-RELATED"/>
    <property type="match status" value="1"/>
</dbReference>
<dbReference type="InterPro" id="IPR029044">
    <property type="entry name" value="Nucleotide-diphossugar_trans"/>
</dbReference>
<keyword evidence="4" id="KW-1133">Transmembrane helix</keyword>
<evidence type="ECO:0000256" key="1">
    <source>
        <dbReference type="ARBA" id="ARBA00006739"/>
    </source>
</evidence>
<feature type="domain" description="Glycosyltransferase 2-like" evidence="5">
    <location>
        <begin position="18"/>
        <end position="185"/>
    </location>
</feature>
<dbReference type="AlphaFoldDB" id="A0A3E1F2B8"/>
<keyword evidence="4" id="KW-0812">Transmembrane</keyword>
<evidence type="ECO:0000256" key="4">
    <source>
        <dbReference type="SAM" id="Phobius"/>
    </source>
</evidence>
<name>A0A3E1F2B8_9FLAO</name>
<dbReference type="Pfam" id="PF00535">
    <property type="entry name" value="Glycos_transf_2"/>
    <property type="match status" value="1"/>
</dbReference>